<evidence type="ECO:0000256" key="5">
    <source>
        <dbReference type="ARBA" id="ARBA00022833"/>
    </source>
</evidence>
<accession>G4TG58</accession>
<evidence type="ECO:0000259" key="8">
    <source>
        <dbReference type="Pfam" id="PF00675"/>
    </source>
</evidence>
<evidence type="ECO:0000256" key="7">
    <source>
        <dbReference type="RuleBase" id="RU004447"/>
    </source>
</evidence>
<evidence type="ECO:0000256" key="3">
    <source>
        <dbReference type="ARBA" id="ARBA00022723"/>
    </source>
</evidence>
<evidence type="ECO:0000256" key="6">
    <source>
        <dbReference type="ARBA" id="ARBA00023049"/>
    </source>
</evidence>
<dbReference type="Gene3D" id="3.30.830.10">
    <property type="entry name" value="Metalloenzyme, LuxS/M16 peptidase-like"/>
    <property type="match status" value="4"/>
</dbReference>
<dbReference type="HOGENOM" id="CLU_004639_1_2_1"/>
<feature type="domain" description="Peptidase M16 N-terminal" evidence="8">
    <location>
        <begin position="43"/>
        <end position="168"/>
    </location>
</feature>
<dbReference type="AlphaFoldDB" id="G4TG58"/>
<dbReference type="PROSITE" id="PS00143">
    <property type="entry name" value="INSULINASE"/>
    <property type="match status" value="1"/>
</dbReference>
<dbReference type="PANTHER" id="PTHR43690">
    <property type="entry name" value="NARDILYSIN"/>
    <property type="match status" value="1"/>
</dbReference>
<dbReference type="SUPFAM" id="SSF63411">
    <property type="entry name" value="LuxS/MPP-like metallohydrolase"/>
    <property type="match status" value="4"/>
</dbReference>
<evidence type="ECO:0000313" key="13">
    <source>
        <dbReference type="Proteomes" id="UP000007148"/>
    </source>
</evidence>
<proteinExistence type="inferred from homology"/>
<evidence type="ECO:0000259" key="11">
    <source>
        <dbReference type="Pfam" id="PF22456"/>
    </source>
</evidence>
<name>G4TG58_SERID</name>
<keyword evidence="6 12" id="KW-0482">Metalloprotease</keyword>
<keyword evidence="3" id="KW-0479">Metal-binding</keyword>
<feature type="domain" description="Peptidase M16 C-terminal" evidence="9">
    <location>
        <begin position="219"/>
        <end position="397"/>
    </location>
</feature>
<evidence type="ECO:0000259" key="10">
    <source>
        <dbReference type="Pfam" id="PF16187"/>
    </source>
</evidence>
<dbReference type="MEROPS" id="M16.002"/>
<evidence type="ECO:0000256" key="1">
    <source>
        <dbReference type="ARBA" id="ARBA00007261"/>
    </source>
</evidence>
<dbReference type="InterPro" id="IPR054734">
    <property type="entry name" value="PqqF-like_C_4"/>
</dbReference>
<evidence type="ECO:0000256" key="2">
    <source>
        <dbReference type="ARBA" id="ARBA00022670"/>
    </source>
</evidence>
<gene>
    <name evidence="12" type="ORF">PIIN_04253</name>
</gene>
<comment type="caution">
    <text evidence="12">The sequence shown here is derived from an EMBL/GenBank/DDBJ whole genome shotgun (WGS) entry which is preliminary data.</text>
</comment>
<dbReference type="Pfam" id="PF22456">
    <property type="entry name" value="PqqF-like_C_4"/>
    <property type="match status" value="1"/>
</dbReference>
<protein>
    <submittedName>
        <fullName evidence="12">Related to STE23-Metalloprotease involved in a-factor processing</fullName>
    </submittedName>
</protein>
<dbReference type="InterPro" id="IPR032632">
    <property type="entry name" value="Peptidase_M16_M"/>
</dbReference>
<feature type="domain" description="Peptidase M16 middle/third" evidence="10">
    <location>
        <begin position="403"/>
        <end position="692"/>
    </location>
</feature>
<dbReference type="Pfam" id="PF16187">
    <property type="entry name" value="Peptidase_M16_M"/>
    <property type="match status" value="1"/>
</dbReference>
<dbReference type="GO" id="GO:0043171">
    <property type="term" value="P:peptide catabolic process"/>
    <property type="evidence" value="ECO:0007669"/>
    <property type="project" value="TreeGrafter"/>
</dbReference>
<evidence type="ECO:0000256" key="4">
    <source>
        <dbReference type="ARBA" id="ARBA00022801"/>
    </source>
</evidence>
<dbReference type="InterPro" id="IPR001431">
    <property type="entry name" value="Pept_M16_Zn_BS"/>
</dbReference>
<feature type="domain" description="Coenzyme PQQ synthesis protein F-like C-terminal lobe" evidence="11">
    <location>
        <begin position="796"/>
        <end position="893"/>
    </location>
</feature>
<dbReference type="Proteomes" id="UP000007148">
    <property type="component" value="Unassembled WGS sequence"/>
</dbReference>
<evidence type="ECO:0000259" key="9">
    <source>
        <dbReference type="Pfam" id="PF05193"/>
    </source>
</evidence>
<reference evidence="12 13" key="1">
    <citation type="journal article" date="2011" name="PLoS Pathog.">
        <title>Endophytic Life Strategies Decoded by Genome and Transcriptome Analyses of the Mutualistic Root Symbiont Piriformospora indica.</title>
        <authorList>
            <person name="Zuccaro A."/>
            <person name="Lahrmann U."/>
            <person name="Guldener U."/>
            <person name="Langen G."/>
            <person name="Pfiffi S."/>
            <person name="Biedenkopf D."/>
            <person name="Wong P."/>
            <person name="Samans B."/>
            <person name="Grimm C."/>
            <person name="Basiewicz M."/>
            <person name="Murat C."/>
            <person name="Martin F."/>
            <person name="Kogel K.H."/>
        </authorList>
    </citation>
    <scope>NUCLEOTIDE SEQUENCE [LARGE SCALE GENOMIC DNA]</scope>
    <source>
        <strain evidence="12 13">DSM 11827</strain>
    </source>
</reference>
<dbReference type="GO" id="GO:0046872">
    <property type="term" value="F:metal ion binding"/>
    <property type="evidence" value="ECO:0007669"/>
    <property type="project" value="UniProtKB-KW"/>
</dbReference>
<dbReference type="GO" id="GO:0004222">
    <property type="term" value="F:metalloendopeptidase activity"/>
    <property type="evidence" value="ECO:0007669"/>
    <property type="project" value="InterPro"/>
</dbReference>
<dbReference type="PANTHER" id="PTHR43690:SF18">
    <property type="entry name" value="INSULIN-DEGRADING ENZYME-RELATED"/>
    <property type="match status" value="1"/>
</dbReference>
<dbReference type="STRING" id="1109443.G4TG58"/>
<dbReference type="FunFam" id="3.30.830.10:FF:000005">
    <property type="entry name" value="nardilysin isoform X1"/>
    <property type="match status" value="1"/>
</dbReference>
<dbReference type="FunFam" id="3.30.830.10:FF:000004">
    <property type="entry name" value="Putative insulin-degrading enzyme"/>
    <property type="match status" value="1"/>
</dbReference>
<dbReference type="InterPro" id="IPR007863">
    <property type="entry name" value="Peptidase_M16_C"/>
</dbReference>
<dbReference type="Pfam" id="PF05193">
    <property type="entry name" value="Peptidase_M16_C"/>
    <property type="match status" value="1"/>
</dbReference>
<dbReference type="Pfam" id="PF00675">
    <property type="entry name" value="Peptidase_M16"/>
    <property type="match status" value="1"/>
</dbReference>
<dbReference type="GO" id="GO:0005739">
    <property type="term" value="C:mitochondrion"/>
    <property type="evidence" value="ECO:0007669"/>
    <property type="project" value="TreeGrafter"/>
</dbReference>
<comment type="similarity">
    <text evidence="1 7">Belongs to the peptidase M16 family.</text>
</comment>
<keyword evidence="4" id="KW-0378">Hydrolase</keyword>
<keyword evidence="13" id="KW-1185">Reference proteome</keyword>
<dbReference type="InterPro" id="IPR050626">
    <property type="entry name" value="Peptidase_M16"/>
</dbReference>
<evidence type="ECO:0000313" key="12">
    <source>
        <dbReference type="EMBL" id="CCA70314.1"/>
    </source>
</evidence>
<dbReference type="eggNOG" id="KOG0959">
    <property type="taxonomic scope" value="Eukaryota"/>
</dbReference>
<dbReference type="FunCoup" id="G4TG58">
    <property type="interactions" value="414"/>
</dbReference>
<dbReference type="OrthoDB" id="952271at2759"/>
<dbReference type="OMA" id="WIFDEMK"/>
<dbReference type="InterPro" id="IPR011765">
    <property type="entry name" value="Pept_M16_N"/>
</dbReference>
<organism evidence="12 13">
    <name type="scientific">Serendipita indica (strain DSM 11827)</name>
    <name type="common">Root endophyte fungus</name>
    <name type="synonym">Piriformospora indica</name>
    <dbReference type="NCBI Taxonomy" id="1109443"/>
    <lineage>
        <taxon>Eukaryota</taxon>
        <taxon>Fungi</taxon>
        <taxon>Dikarya</taxon>
        <taxon>Basidiomycota</taxon>
        <taxon>Agaricomycotina</taxon>
        <taxon>Agaricomycetes</taxon>
        <taxon>Sebacinales</taxon>
        <taxon>Serendipitaceae</taxon>
        <taxon>Serendipita</taxon>
    </lineage>
</organism>
<dbReference type="InterPro" id="IPR011249">
    <property type="entry name" value="Metalloenz_LuxS/M16"/>
</dbReference>
<dbReference type="InParanoid" id="G4TG58"/>
<dbReference type="GO" id="GO:0051603">
    <property type="term" value="P:proteolysis involved in protein catabolic process"/>
    <property type="evidence" value="ECO:0007669"/>
    <property type="project" value="TreeGrafter"/>
</dbReference>
<sequence>MSSNAWTRVDSPAHHVFSTPIEKAELDDREYRVIRLENGLQALLIHDGTTDKAAAAMDVGVGHLSDPDDIPGLAHFCEHLLFLGTKAFPKENEYSQYIKAHGGSSNAYTSTSNTCYYFSVGSSHLAGALDRFSAFFHSPLFDPSCTVRELNAVNSEHKKNAQSDLHRIWQLFKSQAVPGHCWSKFGTGNLETLTQAAKAKTGESSMSDELDGGAVGRETRRRLIEWWERHYCASIMGLVVLGRESLDELATMTLERFSTVPNRGVPLPVETVPWGPEQQGKIMFVKTVMDVDTLELSFPLPRQDTLYESKPATFLSHFIGHEGDGSLFAYLKEKGWVTQLWSGPQSSARGFSFMKINVKLTKSGLKHYKQVLASIYSYLSLLRATSLPRWNFEEFKAIKDMQFRFAQKASPQSYVSRLSEYLSRPWPKERLLSGPTRLWKYDETLLRNMIEQLLAPEAGSAILSSKDFQGVDLDGPWLKEKWYGTEYFIQSLEEEVLAQARAPNSIDELFLPGPNKFVPQNFDVVRTQVTEPAKAPTLLLKSEGFELWHKKDDQFWLPKGYIGVYIRSSEAESSAKQFLMTKFIESLVPDALSKYTYDASLADLDYTLAFSGEGELLLQLNGYTDKLVPFLQYVLERFKNHKVAEDRFQVYHAELKQSYENAQKKEPYNLANDWVWYALRNVAYTNEELLAEFPHITAAQVQDHLTQLLSRARLTLVVNGNFEEKDALAAAEITRKTLGLRPLLPGEALNRTMILPIGQNFIHDHQLTNPKETNNAVEYYLQIQGDPEKVHPQLLLLAHLINEPAFSTLRTKEQLGYIVSSYSWPQVSVFGMVLQVQSEKPALYVENRIDAFLESYASTLREMDQKVFENQRQGLVNKLLEKLDNLDQETSRFAFRILDGTYDFTNREKNARRIENLTLADIIEFYTTFVHPESQSRAKLSVHMHSQVKLGKSSNFSVAASKVFLERLKEAQVPVDEPQYHALSKAEPSIDAVIGFWTPYLNSLPILTPQKREELLGSIKTIAAEHPTQVNKDVSGVMREGTVVVEDIAAFKRGLAMSKPAKPVMELKPILESQPNPKL</sequence>
<dbReference type="GO" id="GO:0005829">
    <property type="term" value="C:cytosol"/>
    <property type="evidence" value="ECO:0007669"/>
    <property type="project" value="TreeGrafter"/>
</dbReference>
<keyword evidence="5" id="KW-0862">Zinc</keyword>
<keyword evidence="2 12" id="KW-0645">Protease</keyword>
<dbReference type="EMBL" id="CAFZ01000078">
    <property type="protein sequence ID" value="CCA70314.1"/>
    <property type="molecule type" value="Genomic_DNA"/>
</dbReference>